<evidence type="ECO:0000313" key="3">
    <source>
        <dbReference type="EMBL" id="KAK9213933.1"/>
    </source>
</evidence>
<keyword evidence="1" id="KW-0812">Transmembrane</keyword>
<dbReference type="Proteomes" id="UP001428341">
    <property type="component" value="Unassembled WGS sequence"/>
</dbReference>
<accession>A0AAP0MI78</accession>
<organism evidence="3 4">
    <name type="scientific">Citrus x changshan-huyou</name>
    <dbReference type="NCBI Taxonomy" id="2935761"/>
    <lineage>
        <taxon>Eukaryota</taxon>
        <taxon>Viridiplantae</taxon>
        <taxon>Streptophyta</taxon>
        <taxon>Embryophyta</taxon>
        <taxon>Tracheophyta</taxon>
        <taxon>Spermatophyta</taxon>
        <taxon>Magnoliopsida</taxon>
        <taxon>eudicotyledons</taxon>
        <taxon>Gunneridae</taxon>
        <taxon>Pentapetalae</taxon>
        <taxon>rosids</taxon>
        <taxon>malvids</taxon>
        <taxon>Sapindales</taxon>
        <taxon>Rutaceae</taxon>
        <taxon>Aurantioideae</taxon>
        <taxon>Citrus</taxon>
    </lineage>
</organism>
<evidence type="ECO:0000256" key="1">
    <source>
        <dbReference type="SAM" id="Phobius"/>
    </source>
</evidence>
<keyword evidence="1" id="KW-0472">Membrane</keyword>
<name>A0AAP0MI78_9ROSI</name>
<protein>
    <recommendedName>
        <fullName evidence="2">Reverse transcriptase Ty1/copia-type domain-containing protein</fullName>
    </recommendedName>
</protein>
<comment type="caution">
    <text evidence="3">The sequence shown here is derived from an EMBL/GenBank/DDBJ whole genome shotgun (WGS) entry which is preliminary data.</text>
</comment>
<evidence type="ECO:0000313" key="4">
    <source>
        <dbReference type="Proteomes" id="UP001428341"/>
    </source>
</evidence>
<evidence type="ECO:0000259" key="2">
    <source>
        <dbReference type="Pfam" id="PF07727"/>
    </source>
</evidence>
<dbReference type="PANTHER" id="PTHR11439">
    <property type="entry name" value="GAG-POL-RELATED RETROTRANSPOSON"/>
    <property type="match status" value="1"/>
</dbReference>
<dbReference type="Pfam" id="PF07727">
    <property type="entry name" value="RVT_2"/>
    <property type="match status" value="1"/>
</dbReference>
<dbReference type="InterPro" id="IPR013103">
    <property type="entry name" value="RVT_2"/>
</dbReference>
<sequence>MASVSMSLIEDLKHKRKGEFDMKDLGPAKKILGMQLHRNRNTGTLFLSQEEYIIRVLDKFGMANSKPVQTPLAPHFKLSDQLCPKAEAEISKMMNVPCASVVGCLIYVMILTRPDLSYAVSVVSRRRSLTGYLYTFNNYTVNSKAQLQSVVALSITEAEYIAAAEAVKEAIWMKGMLKELGVDQRSVKLADWWRNFLGSLEHVYIALREKGSVCVMLVTSSINLYLVPAAFRLDLTKFQSIGVGGSWVSRDEAMVIVALSLDSWVAGGLMGSRRMRLVFVFLCTLLVQSFVNFVCIVYVFVRL</sequence>
<gene>
    <name evidence="3" type="ORF">WN944_005919</name>
</gene>
<keyword evidence="4" id="KW-1185">Reference proteome</keyword>
<dbReference type="PANTHER" id="PTHR11439:SF491">
    <property type="entry name" value="INTEGRASE CATALYTIC DOMAIN-CONTAINING PROTEIN"/>
    <property type="match status" value="1"/>
</dbReference>
<dbReference type="AlphaFoldDB" id="A0AAP0MI78"/>
<keyword evidence="1" id="KW-1133">Transmembrane helix</keyword>
<reference evidence="3 4" key="1">
    <citation type="submission" date="2024-05" db="EMBL/GenBank/DDBJ databases">
        <title>Haplotype-resolved chromosome-level genome assembly of Huyou (Citrus changshanensis).</title>
        <authorList>
            <person name="Miao C."/>
            <person name="Chen W."/>
            <person name="Wu Y."/>
            <person name="Wang L."/>
            <person name="Zhao S."/>
            <person name="Grierson D."/>
            <person name="Xu C."/>
            <person name="Chen K."/>
        </authorList>
    </citation>
    <scope>NUCLEOTIDE SEQUENCE [LARGE SCALE GENOMIC DNA]</scope>
    <source>
        <strain evidence="3">01-14</strain>
        <tissue evidence="3">Leaf</tissue>
    </source>
</reference>
<dbReference type="EMBL" id="JBCGBO010000003">
    <property type="protein sequence ID" value="KAK9213933.1"/>
    <property type="molecule type" value="Genomic_DNA"/>
</dbReference>
<feature type="transmembrane region" description="Helical" evidence="1">
    <location>
        <begin position="277"/>
        <end position="301"/>
    </location>
</feature>
<feature type="domain" description="Reverse transcriptase Ty1/copia-type" evidence="2">
    <location>
        <begin position="3"/>
        <end position="73"/>
    </location>
</feature>
<proteinExistence type="predicted"/>